<accession>A0A8K0SJE4</accession>
<evidence type="ECO:0000313" key="4">
    <source>
        <dbReference type="Proteomes" id="UP000813444"/>
    </source>
</evidence>
<feature type="transmembrane region" description="Helical" evidence="2">
    <location>
        <begin position="347"/>
        <end position="369"/>
    </location>
</feature>
<comment type="caution">
    <text evidence="3">The sequence shown here is derived from an EMBL/GenBank/DDBJ whole genome shotgun (WGS) entry which is preliminary data.</text>
</comment>
<reference evidence="3" key="1">
    <citation type="journal article" date="2021" name="Nat. Commun.">
        <title>Genetic determinants of endophytism in the Arabidopsis root mycobiome.</title>
        <authorList>
            <person name="Mesny F."/>
            <person name="Miyauchi S."/>
            <person name="Thiergart T."/>
            <person name="Pickel B."/>
            <person name="Atanasova L."/>
            <person name="Karlsson M."/>
            <person name="Huettel B."/>
            <person name="Barry K.W."/>
            <person name="Haridas S."/>
            <person name="Chen C."/>
            <person name="Bauer D."/>
            <person name="Andreopoulos W."/>
            <person name="Pangilinan J."/>
            <person name="LaButti K."/>
            <person name="Riley R."/>
            <person name="Lipzen A."/>
            <person name="Clum A."/>
            <person name="Drula E."/>
            <person name="Henrissat B."/>
            <person name="Kohler A."/>
            <person name="Grigoriev I.V."/>
            <person name="Martin F.M."/>
            <person name="Hacquard S."/>
        </authorList>
    </citation>
    <scope>NUCLEOTIDE SEQUENCE</scope>
    <source>
        <strain evidence="3">MPI-CAGE-CH-0235</strain>
    </source>
</reference>
<evidence type="ECO:0000256" key="1">
    <source>
        <dbReference type="SAM" id="MobiDB-lite"/>
    </source>
</evidence>
<dbReference type="Proteomes" id="UP000813444">
    <property type="component" value="Unassembled WGS sequence"/>
</dbReference>
<feature type="transmembrane region" description="Helical" evidence="2">
    <location>
        <begin position="285"/>
        <end position="309"/>
    </location>
</feature>
<dbReference type="EMBL" id="JAGPNK010000011">
    <property type="protein sequence ID" value="KAH7311314.1"/>
    <property type="molecule type" value="Genomic_DNA"/>
</dbReference>
<feature type="region of interest" description="Disordered" evidence="1">
    <location>
        <begin position="419"/>
        <end position="487"/>
    </location>
</feature>
<feature type="compositionally biased region" description="Polar residues" evidence="1">
    <location>
        <begin position="463"/>
        <end position="487"/>
    </location>
</feature>
<feature type="compositionally biased region" description="Polar residues" evidence="1">
    <location>
        <begin position="419"/>
        <end position="429"/>
    </location>
</feature>
<proteinExistence type="predicted"/>
<keyword evidence="2" id="KW-0472">Membrane</keyword>
<organism evidence="3 4">
    <name type="scientific">Stachybotrys elegans</name>
    <dbReference type="NCBI Taxonomy" id="80388"/>
    <lineage>
        <taxon>Eukaryota</taxon>
        <taxon>Fungi</taxon>
        <taxon>Dikarya</taxon>
        <taxon>Ascomycota</taxon>
        <taxon>Pezizomycotina</taxon>
        <taxon>Sordariomycetes</taxon>
        <taxon>Hypocreomycetidae</taxon>
        <taxon>Hypocreales</taxon>
        <taxon>Stachybotryaceae</taxon>
        <taxon>Stachybotrys</taxon>
    </lineage>
</organism>
<name>A0A8K0SJE4_9HYPO</name>
<evidence type="ECO:0000256" key="2">
    <source>
        <dbReference type="SAM" id="Phobius"/>
    </source>
</evidence>
<gene>
    <name evidence="3" type="ORF">B0I35DRAFT_63030</name>
</gene>
<protein>
    <submittedName>
        <fullName evidence="3">Uncharacterized protein</fullName>
    </submittedName>
</protein>
<keyword evidence="4" id="KW-1185">Reference proteome</keyword>
<keyword evidence="2" id="KW-1133">Transmembrane helix</keyword>
<sequence>MDEDRWKKIVARFHLHSLLIKAIKRNSTSASASLRKLHGLVMVEGVNDDDSTASPTKDNDTENLWMHTFMTSSELKNNFAVSSSHFDPRCLSLSVVLGASKDQVDRVEELLNASDGVIGHPYLMLGICAELVLFWLQDNVEATVDECIRTTRKMSTEARNFGDGTELPDWDLINQVRFNRTRSHQVEEEVKTTKRYLSKILPRRAPDDNVIETDLDASISEVNARFYDRFDHILIELEGLVNKSRIYAEEMSFNAETIRGELARRLALSSTKMAFSSARLAEASVIIAVVATFYLPMTSVATVFSMPVFRYENYWRDWRYRPVENNTGEDGNGDSENGSAPVFSGYFWIYLGVAIALTLTTFFTCVTFIQNSGSGGASGERSQPILSSFLHHMTGPIRSGVQFLGSLARTLSLYSRSTQARVEQTSSNTPRDESQVSSGERFSFSYRRRRRSSRNSDGLEMTAQRQPTASGSNIGVTQRTVSGYQPQQTVTSINMNVKDAEIGADNDATMMV</sequence>
<dbReference type="AlphaFoldDB" id="A0A8K0SJE4"/>
<keyword evidence="2" id="KW-0812">Transmembrane</keyword>
<dbReference type="OrthoDB" id="5392974at2759"/>
<evidence type="ECO:0000313" key="3">
    <source>
        <dbReference type="EMBL" id="KAH7311314.1"/>
    </source>
</evidence>